<keyword evidence="1" id="KW-0812">Transmembrane</keyword>
<evidence type="ECO:0000313" key="3">
    <source>
        <dbReference type="Proteomes" id="UP000681720"/>
    </source>
</evidence>
<keyword evidence="1" id="KW-0472">Membrane</keyword>
<proteinExistence type="predicted"/>
<evidence type="ECO:0000256" key="1">
    <source>
        <dbReference type="SAM" id="Phobius"/>
    </source>
</evidence>
<dbReference type="Proteomes" id="UP000681720">
    <property type="component" value="Unassembled WGS sequence"/>
</dbReference>
<gene>
    <name evidence="2" type="ORF">GIL414_LOCUS24327</name>
</gene>
<feature type="transmembrane region" description="Helical" evidence="1">
    <location>
        <begin position="6"/>
        <end position="25"/>
    </location>
</feature>
<sequence>MISIFVSHLTWMIYLSDVLILATAYP</sequence>
<reference evidence="2" key="1">
    <citation type="submission" date="2021-02" db="EMBL/GenBank/DDBJ databases">
        <authorList>
            <person name="Nowell W R."/>
        </authorList>
    </citation>
    <scope>NUCLEOTIDE SEQUENCE</scope>
</reference>
<feature type="non-terminal residue" evidence="2">
    <location>
        <position position="1"/>
    </location>
</feature>
<feature type="non-terminal residue" evidence="2">
    <location>
        <position position="26"/>
    </location>
</feature>
<dbReference type="EMBL" id="CAJOBJ010029696">
    <property type="protein sequence ID" value="CAF4265765.1"/>
    <property type="molecule type" value="Genomic_DNA"/>
</dbReference>
<protein>
    <submittedName>
        <fullName evidence="2">Uncharacterized protein</fullName>
    </submittedName>
</protein>
<organism evidence="2 3">
    <name type="scientific">Rotaria magnacalcarata</name>
    <dbReference type="NCBI Taxonomy" id="392030"/>
    <lineage>
        <taxon>Eukaryota</taxon>
        <taxon>Metazoa</taxon>
        <taxon>Spiralia</taxon>
        <taxon>Gnathifera</taxon>
        <taxon>Rotifera</taxon>
        <taxon>Eurotatoria</taxon>
        <taxon>Bdelloidea</taxon>
        <taxon>Philodinida</taxon>
        <taxon>Philodinidae</taxon>
        <taxon>Rotaria</taxon>
    </lineage>
</organism>
<dbReference type="AlphaFoldDB" id="A0A8S2T6A0"/>
<name>A0A8S2T6A0_9BILA</name>
<keyword evidence="1" id="KW-1133">Transmembrane helix</keyword>
<evidence type="ECO:0000313" key="2">
    <source>
        <dbReference type="EMBL" id="CAF4265765.1"/>
    </source>
</evidence>
<accession>A0A8S2T6A0</accession>
<comment type="caution">
    <text evidence="2">The sequence shown here is derived from an EMBL/GenBank/DDBJ whole genome shotgun (WGS) entry which is preliminary data.</text>
</comment>